<gene>
    <name evidence="3" type="ORF">E8E13_009462</name>
</gene>
<dbReference type="GO" id="GO:0003677">
    <property type="term" value="F:DNA binding"/>
    <property type="evidence" value="ECO:0007669"/>
    <property type="project" value="InterPro"/>
</dbReference>
<sequence length="441" mass="49752">MPEILLSSGSPYLDTVMFEPNSQQATSTVATLSHDALYVKPYHAATLVEPRLDNAKPSVWTNVNHDDSLLREILAAYFMHEYHLFPIFQKDYFLEDMAATEPDKPTQFCSALLVNAVLAYGSCCYKRFSNRFRYWEPDTLGYRFLAEAKRLWELDSAGSSNANRRLTSVQAAFIINIVLNLHGLDKIGDIYGRQGRGIAEDIGRASFRENSTLSIQEAAKFTRRLLDYFQALPKALTHKYIVLPAHYLLHLDYYVVLMTICQPFVRDEETEGINFQKIVHDSQRDINILLRLYYIRHGFSHADSWLTNPLAKLVFLSLQMISDNPSPQELGYLQSSLILALKGLREQGRNYYISRTVYYIARNQLRPQDAALLLGTEDPELAADQSPGLVGEVQSAWTPINLDISDNLAAKDLSQLAKEFLTIESNGPATDGLGLDSAVPA</sequence>
<feature type="domain" description="Xylanolytic transcriptional activator regulatory" evidence="2">
    <location>
        <begin position="75"/>
        <end position="179"/>
    </location>
</feature>
<accession>A0A9P4WBR3</accession>
<dbReference type="PANTHER" id="PTHR47256">
    <property type="entry name" value="ZN(II)2CYS6 TRANSCRIPTION FACTOR (EUROFUNG)-RELATED"/>
    <property type="match status" value="1"/>
</dbReference>
<name>A0A9P4WBR3_CURKU</name>
<evidence type="ECO:0000259" key="2">
    <source>
        <dbReference type="Pfam" id="PF04082"/>
    </source>
</evidence>
<evidence type="ECO:0000256" key="1">
    <source>
        <dbReference type="ARBA" id="ARBA00023242"/>
    </source>
</evidence>
<dbReference type="CDD" id="cd12148">
    <property type="entry name" value="fungal_TF_MHR"/>
    <property type="match status" value="1"/>
</dbReference>
<dbReference type="EMBL" id="SWKU01000010">
    <property type="protein sequence ID" value="KAF3003189.1"/>
    <property type="molecule type" value="Genomic_DNA"/>
</dbReference>
<evidence type="ECO:0000313" key="4">
    <source>
        <dbReference type="Proteomes" id="UP000801428"/>
    </source>
</evidence>
<dbReference type="OrthoDB" id="426882at2759"/>
<dbReference type="PANTHER" id="PTHR47256:SF1">
    <property type="entry name" value="ZN(II)2CYS6 TRANSCRIPTION FACTOR (EUROFUNG)"/>
    <property type="match status" value="1"/>
</dbReference>
<dbReference type="Proteomes" id="UP000801428">
    <property type="component" value="Unassembled WGS sequence"/>
</dbReference>
<organism evidence="3 4">
    <name type="scientific">Curvularia kusanoi</name>
    <name type="common">Cochliobolus kusanoi</name>
    <dbReference type="NCBI Taxonomy" id="90978"/>
    <lineage>
        <taxon>Eukaryota</taxon>
        <taxon>Fungi</taxon>
        <taxon>Dikarya</taxon>
        <taxon>Ascomycota</taxon>
        <taxon>Pezizomycotina</taxon>
        <taxon>Dothideomycetes</taxon>
        <taxon>Pleosporomycetidae</taxon>
        <taxon>Pleosporales</taxon>
        <taxon>Pleosporineae</taxon>
        <taxon>Pleosporaceae</taxon>
        <taxon>Curvularia</taxon>
    </lineage>
</organism>
<proteinExistence type="predicted"/>
<dbReference type="InterPro" id="IPR007219">
    <property type="entry name" value="XnlR_reg_dom"/>
</dbReference>
<dbReference type="AlphaFoldDB" id="A0A9P4WBR3"/>
<dbReference type="InterPro" id="IPR053187">
    <property type="entry name" value="Notoamide_regulator"/>
</dbReference>
<keyword evidence="1" id="KW-0539">Nucleus</keyword>
<dbReference type="GO" id="GO:0008270">
    <property type="term" value="F:zinc ion binding"/>
    <property type="evidence" value="ECO:0007669"/>
    <property type="project" value="InterPro"/>
</dbReference>
<evidence type="ECO:0000313" key="3">
    <source>
        <dbReference type="EMBL" id="KAF3003189.1"/>
    </source>
</evidence>
<reference evidence="3" key="1">
    <citation type="submission" date="2019-04" db="EMBL/GenBank/DDBJ databases">
        <title>Sequencing of skin fungus with MAO and IRED activity.</title>
        <authorList>
            <person name="Marsaioli A.J."/>
            <person name="Bonatto J.M.C."/>
            <person name="Reis Junior O."/>
        </authorList>
    </citation>
    <scope>NUCLEOTIDE SEQUENCE</scope>
    <source>
        <strain evidence="3">30M1</strain>
    </source>
</reference>
<dbReference type="GO" id="GO:0006351">
    <property type="term" value="P:DNA-templated transcription"/>
    <property type="evidence" value="ECO:0007669"/>
    <property type="project" value="InterPro"/>
</dbReference>
<dbReference type="Pfam" id="PF04082">
    <property type="entry name" value="Fungal_trans"/>
    <property type="match status" value="1"/>
</dbReference>
<comment type="caution">
    <text evidence="3">The sequence shown here is derived from an EMBL/GenBank/DDBJ whole genome shotgun (WGS) entry which is preliminary data.</text>
</comment>
<protein>
    <recommendedName>
        <fullName evidence="2">Xylanolytic transcriptional activator regulatory domain-containing protein</fullName>
    </recommendedName>
</protein>
<keyword evidence="4" id="KW-1185">Reference proteome</keyword>